<dbReference type="STRING" id="1987383.A5844_000541"/>
<proteinExistence type="inferred from homology"/>
<dbReference type="GO" id="GO:0016853">
    <property type="term" value="F:isomerase activity"/>
    <property type="evidence" value="ECO:0007669"/>
    <property type="project" value="UniProtKB-KW"/>
</dbReference>
<dbReference type="InterPro" id="IPR003331">
    <property type="entry name" value="UDP_GlcNAc_Epimerase_2_dom"/>
</dbReference>
<keyword evidence="4" id="KW-1185">Reference proteome</keyword>
<evidence type="ECO:0000313" key="4">
    <source>
        <dbReference type="Proteomes" id="UP000194933"/>
    </source>
</evidence>
<dbReference type="PANTHER" id="PTHR43174">
    <property type="entry name" value="UDP-N-ACETYLGLUCOSAMINE 2-EPIMERASE"/>
    <property type="match status" value="1"/>
</dbReference>
<name>A0A2C9XQ75_9ENTE</name>
<comment type="caution">
    <text evidence="3">The sequence shown here is derived from an EMBL/GenBank/DDBJ whole genome shotgun (WGS) entry which is preliminary data.</text>
</comment>
<evidence type="ECO:0000256" key="1">
    <source>
        <dbReference type="RuleBase" id="RU003513"/>
    </source>
</evidence>
<accession>A0A2C9XQ75</accession>
<dbReference type="SUPFAM" id="SSF53756">
    <property type="entry name" value="UDP-Glycosyltransferase/glycogen phosphorylase"/>
    <property type="match status" value="1"/>
</dbReference>
<gene>
    <name evidence="3" type="ORF">A5844_000541</name>
</gene>
<dbReference type="InterPro" id="IPR029767">
    <property type="entry name" value="WecB-like"/>
</dbReference>
<dbReference type="PANTHER" id="PTHR43174:SF1">
    <property type="entry name" value="UDP-N-ACETYLGLUCOSAMINE 2-EPIMERASE"/>
    <property type="match status" value="1"/>
</dbReference>
<dbReference type="RefSeq" id="WP_086283693.1">
    <property type="nucleotide sequence ID" value="NZ_NGMO01000001.1"/>
</dbReference>
<evidence type="ECO:0000259" key="2">
    <source>
        <dbReference type="Pfam" id="PF02350"/>
    </source>
</evidence>
<protein>
    <submittedName>
        <fullName evidence="3">UDP-N-acetylglucosamine 2-epimerase</fullName>
    </submittedName>
</protein>
<dbReference type="EMBL" id="NGMO01000001">
    <property type="protein sequence ID" value="OTP12309.1"/>
    <property type="molecule type" value="Genomic_DNA"/>
</dbReference>
<dbReference type="Pfam" id="PF02350">
    <property type="entry name" value="Epimerase_2"/>
    <property type="match status" value="1"/>
</dbReference>
<dbReference type="Proteomes" id="UP000194933">
    <property type="component" value="Unassembled WGS sequence"/>
</dbReference>
<dbReference type="AlphaFoldDB" id="A0A2C9XQ75"/>
<evidence type="ECO:0000313" key="3">
    <source>
        <dbReference type="EMBL" id="OTP12309.1"/>
    </source>
</evidence>
<dbReference type="NCBIfam" id="TIGR00236">
    <property type="entry name" value="wecB"/>
    <property type="match status" value="1"/>
</dbReference>
<reference evidence="3 4" key="1">
    <citation type="submission" date="2017-05" db="EMBL/GenBank/DDBJ databases">
        <title>The Genome Sequence of Enterococcus sp. 10A9_DIV0425.</title>
        <authorList>
            <consortium name="The Broad Institute Genomics Platform"/>
            <consortium name="The Broad Institute Genomic Center for Infectious Diseases"/>
            <person name="Earl A."/>
            <person name="Manson A."/>
            <person name="Schwartman J."/>
            <person name="Gilmore M."/>
            <person name="Abouelleil A."/>
            <person name="Cao P."/>
            <person name="Chapman S."/>
            <person name="Cusick C."/>
            <person name="Shea T."/>
            <person name="Young S."/>
            <person name="Neafsey D."/>
            <person name="Nusbaum C."/>
            <person name="Birren B."/>
        </authorList>
    </citation>
    <scope>NUCLEOTIDE SEQUENCE [LARGE SCALE GENOMIC DNA]</scope>
    <source>
        <strain evidence="3 4">10A9_DIV0425</strain>
    </source>
</reference>
<organism evidence="3 4">
    <name type="scientific">Candidatus Enterococcus wittei</name>
    <dbReference type="NCBI Taxonomy" id="1987383"/>
    <lineage>
        <taxon>Bacteria</taxon>
        <taxon>Bacillati</taxon>
        <taxon>Bacillota</taxon>
        <taxon>Bacilli</taxon>
        <taxon>Lactobacillales</taxon>
        <taxon>Enterococcaceae</taxon>
        <taxon>Enterococcus</taxon>
    </lineage>
</organism>
<comment type="similarity">
    <text evidence="1">Belongs to the UDP-N-acetylglucosamine 2-epimerase family.</text>
</comment>
<dbReference type="Gene3D" id="3.40.50.2000">
    <property type="entry name" value="Glycogen Phosphorylase B"/>
    <property type="match status" value="2"/>
</dbReference>
<keyword evidence="1" id="KW-0413">Isomerase</keyword>
<feature type="domain" description="UDP-N-acetylglucosamine 2-epimerase" evidence="2">
    <location>
        <begin position="25"/>
        <end position="360"/>
    </location>
</feature>
<sequence>MKKLKVMTVVGTRPEIIRLSAVLNKLEESEAIEHILVHTGQNYDYELNEVFFEDFKLKKPNYFLNAATGTAIETVGNILIKIDPILAEVQPDAFLVLGDTNSCLCAIAAKRRQIPIFHMEAGNRCFDQRVPEETNRKIVDHTADINLTYSDIAREYLLREGLPADRIIKTGSPMFEVLNSRKEDIQKSDVLNRLGLKEGNYFVVSAHREENISSEKNFLNLVDSLNTIAETYQLPIIISTHPRTMKMIESKGIKFHELIQTMKPMGFNDYNKLQINAKAVLSDSGTISEESSILNFKALNIRQAHERPEAMEEASVMMVGLEKERIMQGLEVLETQEKDTLRHVEDYSMPNVSDKVLRIILSYTDYVKRVVWRR</sequence>
<dbReference type="CDD" id="cd03786">
    <property type="entry name" value="GTB_UDP-GlcNAc_2-Epimerase"/>
    <property type="match status" value="1"/>
</dbReference>